<feature type="non-terminal residue" evidence="2">
    <location>
        <position position="76"/>
    </location>
</feature>
<dbReference type="EMBL" id="BTRK01000003">
    <property type="protein sequence ID" value="GMR41532.1"/>
    <property type="molecule type" value="Genomic_DNA"/>
</dbReference>
<reference evidence="3" key="1">
    <citation type="submission" date="2022-10" db="EMBL/GenBank/DDBJ databases">
        <title>Genome assembly of Pristionchus species.</title>
        <authorList>
            <person name="Yoshida K."/>
            <person name="Sommer R.J."/>
        </authorList>
    </citation>
    <scope>NUCLEOTIDE SEQUENCE [LARGE SCALE GENOMIC DNA]</scope>
    <source>
        <strain evidence="3">RS5460</strain>
    </source>
</reference>
<keyword evidence="3" id="KW-1185">Reference proteome</keyword>
<dbReference type="AlphaFoldDB" id="A0AAN4ZNI7"/>
<accession>A0AAN4ZNI7</accession>
<evidence type="ECO:0000256" key="1">
    <source>
        <dbReference type="SAM" id="MobiDB-lite"/>
    </source>
</evidence>
<feature type="region of interest" description="Disordered" evidence="1">
    <location>
        <begin position="55"/>
        <end position="76"/>
    </location>
</feature>
<gene>
    <name evidence="2" type="ORF">PMAYCL1PPCAC_11727</name>
</gene>
<dbReference type="Proteomes" id="UP001328107">
    <property type="component" value="Unassembled WGS sequence"/>
</dbReference>
<comment type="caution">
    <text evidence="2">The sequence shown here is derived from an EMBL/GenBank/DDBJ whole genome shotgun (WGS) entry which is preliminary data.</text>
</comment>
<proteinExistence type="predicted"/>
<evidence type="ECO:0000313" key="2">
    <source>
        <dbReference type="EMBL" id="GMR41532.1"/>
    </source>
</evidence>
<evidence type="ECO:0000313" key="3">
    <source>
        <dbReference type="Proteomes" id="UP001328107"/>
    </source>
</evidence>
<sequence length="76" mass="8366">MIPVGIKTNRYAFHTEPSLHVGMTRDELTYFITQSNSTSPFMDGREMIPDASIYPTPPPSTAGSEDSFMPCPSTLP</sequence>
<protein>
    <submittedName>
        <fullName evidence="2">Uncharacterized protein</fullName>
    </submittedName>
</protein>
<name>A0AAN4ZNI7_9BILA</name>
<organism evidence="2 3">
    <name type="scientific">Pristionchus mayeri</name>
    <dbReference type="NCBI Taxonomy" id="1317129"/>
    <lineage>
        <taxon>Eukaryota</taxon>
        <taxon>Metazoa</taxon>
        <taxon>Ecdysozoa</taxon>
        <taxon>Nematoda</taxon>
        <taxon>Chromadorea</taxon>
        <taxon>Rhabditida</taxon>
        <taxon>Rhabditina</taxon>
        <taxon>Diplogasteromorpha</taxon>
        <taxon>Diplogasteroidea</taxon>
        <taxon>Neodiplogasteridae</taxon>
        <taxon>Pristionchus</taxon>
    </lineage>
</organism>